<evidence type="ECO:0000256" key="7">
    <source>
        <dbReference type="HAMAP-Rule" id="MF_00736"/>
    </source>
</evidence>
<comment type="PTM">
    <text evidence="7">One or more lysine residues are methylated.</text>
</comment>
<evidence type="ECO:0000313" key="12">
    <source>
        <dbReference type="Proteomes" id="UP001500618"/>
    </source>
</evidence>
<dbReference type="InterPro" id="IPR036796">
    <property type="entry name" value="Ribosomal_uL11_N_sf"/>
</dbReference>
<keyword evidence="4 7" id="KW-0694">RNA-binding</keyword>
<comment type="caution">
    <text evidence="11">The sequence shown here is derived from an EMBL/GenBank/DDBJ whole genome shotgun (WGS) entry which is preliminary data.</text>
</comment>
<protein>
    <recommendedName>
        <fullName evidence="7">Large ribosomal subunit protein uL11</fullName>
    </recommendedName>
</protein>
<dbReference type="EMBL" id="BAAANY010000015">
    <property type="protein sequence ID" value="GAA1687694.1"/>
    <property type="molecule type" value="Genomic_DNA"/>
</dbReference>
<sequence>MPPAKKVVNRVTIQLRGGNAAMVDLGKMLGPTGVNMALVKKEYDAATAGQRDDIVPVVVEIFEDRGFQLVYKTPPAAFLIRRELGIESASAKPGQVSAGTLSQAALRRVAERKLPDLNTTDLEKAMRIIAGTARSMGVAVGE</sequence>
<dbReference type="RefSeq" id="WP_344311912.1">
    <property type="nucleotide sequence ID" value="NZ_BAAANY010000015.1"/>
</dbReference>
<comment type="function">
    <text evidence="7">Forms part of the ribosomal stalk which helps the ribosome interact with GTP-bound translation factors.</text>
</comment>
<keyword evidence="12" id="KW-1185">Reference proteome</keyword>
<comment type="similarity">
    <text evidence="1 7 8">Belongs to the universal ribosomal protein uL11 family.</text>
</comment>
<dbReference type="HAMAP" id="MF_00736">
    <property type="entry name" value="Ribosomal_uL11"/>
    <property type="match status" value="1"/>
</dbReference>
<dbReference type="PROSITE" id="PS00359">
    <property type="entry name" value="RIBOSOMAL_L11"/>
    <property type="match status" value="1"/>
</dbReference>
<gene>
    <name evidence="7" type="primary">rplK</name>
    <name evidence="11" type="ORF">GCM10009765_41480</name>
</gene>
<keyword evidence="6 7" id="KW-0687">Ribonucleoprotein</keyword>
<evidence type="ECO:0000259" key="10">
    <source>
        <dbReference type="Pfam" id="PF03946"/>
    </source>
</evidence>
<keyword evidence="5 7" id="KW-0689">Ribosomal protein</keyword>
<reference evidence="11 12" key="1">
    <citation type="journal article" date="2019" name="Int. J. Syst. Evol. Microbiol.">
        <title>The Global Catalogue of Microorganisms (GCM) 10K type strain sequencing project: providing services to taxonomists for standard genome sequencing and annotation.</title>
        <authorList>
            <consortium name="The Broad Institute Genomics Platform"/>
            <consortium name="The Broad Institute Genome Sequencing Center for Infectious Disease"/>
            <person name="Wu L."/>
            <person name="Ma J."/>
        </authorList>
    </citation>
    <scope>NUCLEOTIDE SEQUENCE [LARGE SCALE GENOMIC DNA]</scope>
    <source>
        <strain evidence="11 12">JCM 14718</strain>
    </source>
</reference>
<comment type="subunit">
    <text evidence="7">Part of the ribosomal stalk of the 50S ribosomal subunit. Interacts with L10 and the large rRNA to form the base of the stalk. L10 forms an elongated spine to which L12 dimers bind in a sequential fashion forming a multimeric L10(L12)X complex.</text>
</comment>
<evidence type="ECO:0000256" key="6">
    <source>
        <dbReference type="ARBA" id="ARBA00023274"/>
    </source>
</evidence>
<dbReference type="Gene3D" id="1.10.10.250">
    <property type="entry name" value="Ribosomal protein L11, C-terminal domain"/>
    <property type="match status" value="1"/>
</dbReference>
<evidence type="ECO:0000259" key="9">
    <source>
        <dbReference type="Pfam" id="PF00298"/>
    </source>
</evidence>
<name>A0ABN2HH59_9ACTN</name>
<dbReference type="InterPro" id="IPR020785">
    <property type="entry name" value="Ribosomal_uL11_CS"/>
</dbReference>
<evidence type="ECO:0000256" key="3">
    <source>
        <dbReference type="ARBA" id="ARBA00022730"/>
    </source>
</evidence>
<dbReference type="InterPro" id="IPR036769">
    <property type="entry name" value="Ribosomal_uL11_C_sf"/>
</dbReference>
<proteinExistence type="inferred from homology"/>
<dbReference type="CDD" id="cd00349">
    <property type="entry name" value="Ribosomal_L11"/>
    <property type="match status" value="1"/>
</dbReference>
<dbReference type="SMART" id="SM00649">
    <property type="entry name" value="RL11"/>
    <property type="match status" value="1"/>
</dbReference>
<dbReference type="Pfam" id="PF03946">
    <property type="entry name" value="Ribosomal_L11_N"/>
    <property type="match status" value="1"/>
</dbReference>
<feature type="domain" description="Large ribosomal subunit protein uL11 N-terminal" evidence="10">
    <location>
        <begin position="11"/>
        <end position="67"/>
    </location>
</feature>
<evidence type="ECO:0000313" key="11">
    <source>
        <dbReference type="EMBL" id="GAA1687694.1"/>
    </source>
</evidence>
<evidence type="ECO:0000256" key="5">
    <source>
        <dbReference type="ARBA" id="ARBA00022980"/>
    </source>
</evidence>
<evidence type="ECO:0000256" key="1">
    <source>
        <dbReference type="ARBA" id="ARBA00010537"/>
    </source>
</evidence>
<evidence type="ECO:0000256" key="4">
    <source>
        <dbReference type="ARBA" id="ARBA00022884"/>
    </source>
</evidence>
<dbReference type="PANTHER" id="PTHR11661:SF1">
    <property type="entry name" value="LARGE RIBOSOMAL SUBUNIT PROTEIN UL11M"/>
    <property type="match status" value="1"/>
</dbReference>
<organism evidence="11 12">
    <name type="scientific">Fodinicola feengrottensis</name>
    <dbReference type="NCBI Taxonomy" id="435914"/>
    <lineage>
        <taxon>Bacteria</taxon>
        <taxon>Bacillati</taxon>
        <taxon>Actinomycetota</taxon>
        <taxon>Actinomycetes</taxon>
        <taxon>Mycobacteriales</taxon>
        <taxon>Fodinicola</taxon>
    </lineage>
</organism>
<dbReference type="Proteomes" id="UP001500618">
    <property type="component" value="Unassembled WGS sequence"/>
</dbReference>
<dbReference type="GO" id="GO:0005840">
    <property type="term" value="C:ribosome"/>
    <property type="evidence" value="ECO:0007669"/>
    <property type="project" value="UniProtKB-KW"/>
</dbReference>
<dbReference type="Pfam" id="PF00298">
    <property type="entry name" value="Ribosomal_L11"/>
    <property type="match status" value="1"/>
</dbReference>
<evidence type="ECO:0000256" key="2">
    <source>
        <dbReference type="ARBA" id="ARBA00022481"/>
    </source>
</evidence>
<accession>A0ABN2HH59</accession>
<dbReference type="Gene3D" id="3.30.1550.10">
    <property type="entry name" value="Ribosomal protein L11/L12, N-terminal domain"/>
    <property type="match status" value="1"/>
</dbReference>
<dbReference type="InterPro" id="IPR020784">
    <property type="entry name" value="Ribosomal_uL11_N"/>
</dbReference>
<feature type="domain" description="Large ribosomal subunit protein uL11 C-terminal" evidence="9">
    <location>
        <begin position="72"/>
        <end position="140"/>
    </location>
</feature>
<evidence type="ECO:0000256" key="8">
    <source>
        <dbReference type="RuleBase" id="RU003978"/>
    </source>
</evidence>
<dbReference type="SUPFAM" id="SSF46906">
    <property type="entry name" value="Ribosomal protein L11, C-terminal domain"/>
    <property type="match status" value="1"/>
</dbReference>
<dbReference type="InterPro" id="IPR000911">
    <property type="entry name" value="Ribosomal_uL11"/>
</dbReference>
<dbReference type="SUPFAM" id="SSF54747">
    <property type="entry name" value="Ribosomal L11/L12e N-terminal domain"/>
    <property type="match status" value="1"/>
</dbReference>
<keyword evidence="3 7" id="KW-0699">rRNA-binding</keyword>
<dbReference type="InterPro" id="IPR020783">
    <property type="entry name" value="Ribosomal_uL11_C"/>
</dbReference>
<dbReference type="PANTHER" id="PTHR11661">
    <property type="entry name" value="60S RIBOSOMAL PROTEIN L12"/>
    <property type="match status" value="1"/>
</dbReference>
<keyword evidence="2 7" id="KW-0488">Methylation</keyword>